<dbReference type="Proteomes" id="UP000261620">
    <property type="component" value="Unplaced"/>
</dbReference>
<keyword evidence="9" id="KW-1185">Reference proteome</keyword>
<feature type="domain" description="Fibronectin type-II" evidence="7">
    <location>
        <begin position="102"/>
        <end position="150"/>
    </location>
</feature>
<evidence type="ECO:0000256" key="1">
    <source>
        <dbReference type="ARBA" id="ARBA00022737"/>
    </source>
</evidence>
<dbReference type="InterPro" id="IPR006597">
    <property type="entry name" value="Sel1-like"/>
</dbReference>
<dbReference type="SMART" id="SM00671">
    <property type="entry name" value="SEL1"/>
    <property type="match status" value="10"/>
</dbReference>
<dbReference type="Pfam" id="PF00040">
    <property type="entry name" value="fn2"/>
    <property type="match status" value="1"/>
</dbReference>
<feature type="region of interest" description="Disordered" evidence="6">
    <location>
        <begin position="42"/>
        <end position="91"/>
    </location>
</feature>
<dbReference type="Ensembl" id="ENSMMOT00000020237.1">
    <property type="protein sequence ID" value="ENSMMOP00000019904.1"/>
    <property type="gene ID" value="ENSMMOG00000015106.1"/>
</dbReference>
<sequence>MQSSSPVVCCCTVTFCLSLQSYHDPDSEEEDVHQVSRTVAGGSLTSGHTLSQAEEEKQTPVGGLEGEKKEDLPEHPPPVEEKPKEGTDYNFTSIPVVNGGTAHGEPCVFPFLFQKKEYSDCTTDGRGDGRLWCATTYSYDQDKKWGFCETEEQTQQRLQAEETEEQYQTLLRMLNTTTRRSQKKELYERLLKVAERGHQKAQEKVATAMLFGDYMSQNVTKAKEMFEKLAMDGSPKAQMALGFLYAAGLGVNSSQAKALVYYTFGALGGNFIAHMILGYRYWGGVGVPQSCESALTHYKLVANQVASEVSLTGGSAVQRIRLLDEVENLGSTSGMLEEDLIQYYQFLAEKGDVQAPVGLGQLHLHGGRGVEQNHQRAYDYFNQAANAGNTHAMAFLGKMYSEGSEFLPQNNETALQYFKKASDLGNPVGQSGLGMAYLYGRGVPVNYELALKYFQKAAEQGFVDGQLQLGTMYYNGIGVKRDYKQALKFFNLASQAGHVLAFYNLAQMHATGTGVMRSCHTAVELFKNVCERGRWAERLMMAYGSFKEGETDAALVHYLLLAEQGYEVAQSNVAFILDQKGAKIFSDNETYPRALLHWTRAAAQGYTVARLKLGDYHFYGYGTVVDYETAVIHYRLASEQQHSAQAMFNLGYMHEKGLGIKQDIHLAKRFYDMAAEASPDAQVPVFLALCKLGLIYTLQYLQDLNELMSQVDLDQLLGPEWDLYLMTVIALLLGTVIAYRQRGEDQGRGETQSQGPAPEEEEQQQQ</sequence>
<reference evidence="8" key="1">
    <citation type="submission" date="2025-08" db="UniProtKB">
        <authorList>
            <consortium name="Ensembl"/>
        </authorList>
    </citation>
    <scope>IDENTIFICATION</scope>
</reference>
<dbReference type="InterPro" id="IPR000562">
    <property type="entry name" value="FN_type2_dom"/>
</dbReference>
<dbReference type="SMART" id="SM00059">
    <property type="entry name" value="FN2"/>
    <property type="match status" value="1"/>
</dbReference>
<keyword evidence="1" id="KW-0677">Repeat</keyword>
<feature type="disulfide bond" evidence="4">
    <location>
        <begin position="107"/>
        <end position="133"/>
    </location>
</feature>
<dbReference type="STRING" id="94237.ENSMMOP00000019904"/>
<dbReference type="CDD" id="cd00062">
    <property type="entry name" value="FN2"/>
    <property type="match status" value="1"/>
</dbReference>
<dbReference type="SUPFAM" id="SSF57440">
    <property type="entry name" value="Kringle-like"/>
    <property type="match status" value="1"/>
</dbReference>
<dbReference type="FunFam" id="1.25.40.10:FF:000208">
    <property type="entry name" value="Protein sel-1 homolog 1"/>
    <property type="match status" value="1"/>
</dbReference>
<evidence type="ECO:0000256" key="5">
    <source>
        <dbReference type="SAM" id="Coils"/>
    </source>
</evidence>
<dbReference type="PROSITE" id="PS00023">
    <property type="entry name" value="FN2_1"/>
    <property type="match status" value="1"/>
</dbReference>
<dbReference type="PROSITE" id="PS51092">
    <property type="entry name" value="FN2_2"/>
    <property type="match status" value="1"/>
</dbReference>
<evidence type="ECO:0000256" key="6">
    <source>
        <dbReference type="SAM" id="MobiDB-lite"/>
    </source>
</evidence>
<dbReference type="InterPro" id="IPR013806">
    <property type="entry name" value="Kringle-like"/>
</dbReference>
<evidence type="ECO:0000256" key="3">
    <source>
        <dbReference type="ARBA" id="ARBA00038101"/>
    </source>
</evidence>
<reference evidence="8" key="2">
    <citation type="submission" date="2025-09" db="UniProtKB">
        <authorList>
            <consortium name="Ensembl"/>
        </authorList>
    </citation>
    <scope>IDENTIFICATION</scope>
</reference>
<feature type="coiled-coil region" evidence="5">
    <location>
        <begin position="160"/>
        <end position="204"/>
    </location>
</feature>
<feature type="compositionally biased region" description="Polar residues" evidence="6">
    <location>
        <begin position="43"/>
        <end position="52"/>
    </location>
</feature>
<dbReference type="Gene3D" id="1.25.40.10">
    <property type="entry name" value="Tetratricopeptide repeat domain"/>
    <property type="match status" value="3"/>
</dbReference>
<evidence type="ECO:0000313" key="8">
    <source>
        <dbReference type="Ensembl" id="ENSMMOP00000019904.1"/>
    </source>
</evidence>
<dbReference type="AlphaFoldDB" id="A0A3Q3X3T3"/>
<feature type="compositionally biased region" description="Basic and acidic residues" evidence="6">
    <location>
        <begin position="65"/>
        <end position="87"/>
    </location>
</feature>
<dbReference type="FunFam" id="2.10.10.10:FF:000001">
    <property type="entry name" value="Fibronectin 1a isoform 1"/>
    <property type="match status" value="1"/>
</dbReference>
<accession>A0A3Q3X3T3</accession>
<evidence type="ECO:0000256" key="4">
    <source>
        <dbReference type="PROSITE-ProRule" id="PRU00479"/>
    </source>
</evidence>
<dbReference type="FunFam" id="1.25.40.10:FF:000193">
    <property type="entry name" value="protein sel-1 homolog 1 isoform X1"/>
    <property type="match status" value="1"/>
</dbReference>
<dbReference type="Gene3D" id="2.10.10.10">
    <property type="entry name" value="Fibronectin, type II, collagen-binding"/>
    <property type="match status" value="1"/>
</dbReference>
<proteinExistence type="inferred from homology"/>
<dbReference type="GO" id="GO:0036503">
    <property type="term" value="P:ERAD pathway"/>
    <property type="evidence" value="ECO:0007669"/>
    <property type="project" value="TreeGrafter"/>
</dbReference>
<dbReference type="GO" id="GO:0005789">
    <property type="term" value="C:endoplasmic reticulum membrane"/>
    <property type="evidence" value="ECO:0007669"/>
    <property type="project" value="TreeGrafter"/>
</dbReference>
<evidence type="ECO:0000313" key="9">
    <source>
        <dbReference type="Proteomes" id="UP000261620"/>
    </source>
</evidence>
<protein>
    <recommendedName>
        <fullName evidence="7">Fibronectin type-II domain-containing protein</fullName>
    </recommendedName>
</protein>
<dbReference type="InterPro" id="IPR011990">
    <property type="entry name" value="TPR-like_helical_dom_sf"/>
</dbReference>
<name>A0A3Q3X3T3_MOLML</name>
<feature type="region of interest" description="Disordered" evidence="6">
    <location>
        <begin position="743"/>
        <end position="766"/>
    </location>
</feature>
<comment type="similarity">
    <text evidence="3">Belongs to the sel-1 family.</text>
</comment>
<organism evidence="8 9">
    <name type="scientific">Mola mola</name>
    <name type="common">Ocean sunfish</name>
    <name type="synonym">Tetraodon mola</name>
    <dbReference type="NCBI Taxonomy" id="94237"/>
    <lineage>
        <taxon>Eukaryota</taxon>
        <taxon>Metazoa</taxon>
        <taxon>Chordata</taxon>
        <taxon>Craniata</taxon>
        <taxon>Vertebrata</taxon>
        <taxon>Euteleostomi</taxon>
        <taxon>Actinopterygii</taxon>
        <taxon>Neopterygii</taxon>
        <taxon>Teleostei</taxon>
        <taxon>Neoteleostei</taxon>
        <taxon>Acanthomorphata</taxon>
        <taxon>Eupercaria</taxon>
        <taxon>Tetraodontiformes</taxon>
        <taxon>Molidae</taxon>
        <taxon>Mola</taxon>
    </lineage>
</organism>
<feature type="disulfide bond" evidence="4">
    <location>
        <begin position="121"/>
        <end position="148"/>
    </location>
</feature>
<evidence type="ECO:0000256" key="2">
    <source>
        <dbReference type="ARBA" id="ARBA00023157"/>
    </source>
</evidence>
<dbReference type="Pfam" id="PF08238">
    <property type="entry name" value="Sel1"/>
    <property type="match status" value="11"/>
</dbReference>
<dbReference type="OMA" id="LLGHWMD"/>
<dbReference type="PRINTS" id="PR00013">
    <property type="entry name" value="FNTYPEII"/>
</dbReference>
<dbReference type="SUPFAM" id="SSF81901">
    <property type="entry name" value="HCP-like"/>
    <property type="match status" value="3"/>
</dbReference>
<dbReference type="PANTHER" id="PTHR11102">
    <property type="entry name" value="SEL-1-LIKE PROTEIN"/>
    <property type="match status" value="1"/>
</dbReference>
<dbReference type="InterPro" id="IPR050767">
    <property type="entry name" value="Sel1_AlgK"/>
</dbReference>
<dbReference type="InterPro" id="IPR036943">
    <property type="entry name" value="FN_type2_sf"/>
</dbReference>
<keyword evidence="2 4" id="KW-1015">Disulfide bond</keyword>
<dbReference type="PANTHER" id="PTHR11102:SF147">
    <property type="entry name" value="SEL1L ADAPTOR SUBUNIT OF ERAD E3 UBIQUITIN LIGASE"/>
    <property type="match status" value="1"/>
</dbReference>
<evidence type="ECO:0000259" key="7">
    <source>
        <dbReference type="PROSITE" id="PS51092"/>
    </source>
</evidence>
<keyword evidence="5" id="KW-0175">Coiled coil</keyword>